<dbReference type="Pfam" id="PF01032">
    <property type="entry name" value="FecCD"/>
    <property type="match status" value="1"/>
</dbReference>
<dbReference type="PANTHER" id="PTHR30472">
    <property type="entry name" value="FERRIC ENTEROBACTIN TRANSPORT SYSTEM PERMEASE PROTEIN"/>
    <property type="match status" value="1"/>
</dbReference>
<feature type="transmembrane region" description="Helical" evidence="9">
    <location>
        <begin position="150"/>
        <end position="171"/>
    </location>
</feature>
<dbReference type="CDD" id="cd06550">
    <property type="entry name" value="TM_ABC_iron-siderophores_like"/>
    <property type="match status" value="1"/>
</dbReference>
<keyword evidence="11" id="KW-1185">Reference proteome</keyword>
<comment type="subcellular location">
    <subcellularLocation>
        <location evidence="1">Cell membrane</location>
        <topology evidence="1">Multi-pass membrane protein</topology>
    </subcellularLocation>
</comment>
<feature type="transmembrane region" description="Helical" evidence="9">
    <location>
        <begin position="337"/>
        <end position="359"/>
    </location>
</feature>
<organism evidence="10 11">
    <name type="scientific">Pseudonocardia kongjuensis</name>
    <dbReference type="NCBI Taxonomy" id="102227"/>
    <lineage>
        <taxon>Bacteria</taxon>
        <taxon>Bacillati</taxon>
        <taxon>Actinomycetota</taxon>
        <taxon>Actinomycetes</taxon>
        <taxon>Pseudonocardiales</taxon>
        <taxon>Pseudonocardiaceae</taxon>
        <taxon>Pseudonocardia</taxon>
    </lineage>
</organism>
<evidence type="ECO:0000256" key="9">
    <source>
        <dbReference type="SAM" id="Phobius"/>
    </source>
</evidence>
<feature type="transmembrane region" description="Helical" evidence="9">
    <location>
        <begin position="61"/>
        <end position="83"/>
    </location>
</feature>
<reference evidence="11" key="1">
    <citation type="journal article" date="2019" name="Int. J. Syst. Evol. Microbiol.">
        <title>The Global Catalogue of Microorganisms (GCM) 10K type strain sequencing project: providing services to taxonomists for standard genome sequencing and annotation.</title>
        <authorList>
            <consortium name="The Broad Institute Genomics Platform"/>
            <consortium name="The Broad Institute Genome Sequencing Center for Infectious Disease"/>
            <person name="Wu L."/>
            <person name="Ma J."/>
        </authorList>
    </citation>
    <scope>NUCLEOTIDE SEQUENCE [LARGE SCALE GENOMIC DNA]</scope>
    <source>
        <strain evidence="11">JCM 11896</strain>
    </source>
</reference>
<evidence type="ECO:0000256" key="3">
    <source>
        <dbReference type="ARBA" id="ARBA00022448"/>
    </source>
</evidence>
<evidence type="ECO:0000256" key="8">
    <source>
        <dbReference type="SAM" id="MobiDB-lite"/>
    </source>
</evidence>
<evidence type="ECO:0000256" key="5">
    <source>
        <dbReference type="ARBA" id="ARBA00022692"/>
    </source>
</evidence>
<dbReference type="Proteomes" id="UP001501414">
    <property type="component" value="Unassembled WGS sequence"/>
</dbReference>
<name>A0ABP4IYK1_9PSEU</name>
<feature type="transmembrane region" description="Helical" evidence="9">
    <location>
        <begin position="282"/>
        <end position="305"/>
    </location>
</feature>
<feature type="transmembrane region" description="Helical" evidence="9">
    <location>
        <begin position="251"/>
        <end position="270"/>
    </location>
</feature>
<dbReference type="PANTHER" id="PTHR30472:SF1">
    <property type="entry name" value="FE(3+) DICITRATE TRANSPORT SYSTEM PERMEASE PROTEIN FECC-RELATED"/>
    <property type="match status" value="1"/>
</dbReference>
<keyword evidence="3" id="KW-0813">Transport</keyword>
<dbReference type="InterPro" id="IPR000522">
    <property type="entry name" value="ABC_transptr_permease_BtuC"/>
</dbReference>
<keyword evidence="4" id="KW-1003">Cell membrane</keyword>
<evidence type="ECO:0000313" key="10">
    <source>
        <dbReference type="EMBL" id="GAA1402512.1"/>
    </source>
</evidence>
<keyword evidence="6 9" id="KW-1133">Transmembrane helix</keyword>
<gene>
    <name evidence="10" type="ORF">GCM10009613_62620</name>
</gene>
<evidence type="ECO:0000256" key="6">
    <source>
        <dbReference type="ARBA" id="ARBA00022989"/>
    </source>
</evidence>
<feature type="transmembrane region" description="Helical" evidence="9">
    <location>
        <begin position="365"/>
        <end position="383"/>
    </location>
</feature>
<feature type="transmembrane region" description="Helical" evidence="9">
    <location>
        <begin position="177"/>
        <end position="196"/>
    </location>
</feature>
<comment type="caution">
    <text evidence="10">The sequence shown here is derived from an EMBL/GenBank/DDBJ whole genome shotgun (WGS) entry which is preliminary data.</text>
</comment>
<comment type="similarity">
    <text evidence="2">Belongs to the binding-protein-dependent transport system permease family. FecCD subfamily.</text>
</comment>
<accession>A0ABP4IYK1</accession>
<evidence type="ECO:0000256" key="4">
    <source>
        <dbReference type="ARBA" id="ARBA00022475"/>
    </source>
</evidence>
<feature type="transmembrane region" description="Helical" evidence="9">
    <location>
        <begin position="208"/>
        <end position="231"/>
    </location>
</feature>
<protein>
    <submittedName>
        <fullName evidence="10">Iron chelate uptake ABC transporter family permease subunit</fullName>
    </submittedName>
</protein>
<dbReference type="InterPro" id="IPR037294">
    <property type="entry name" value="ABC_BtuC-like"/>
</dbReference>
<feature type="compositionally biased region" description="Basic and acidic residues" evidence="8">
    <location>
        <begin position="1"/>
        <end position="12"/>
    </location>
</feature>
<feature type="region of interest" description="Disordered" evidence="8">
    <location>
        <begin position="1"/>
        <end position="34"/>
    </location>
</feature>
<dbReference type="SUPFAM" id="SSF81345">
    <property type="entry name" value="ABC transporter involved in vitamin B12 uptake, BtuC"/>
    <property type="match status" value="1"/>
</dbReference>
<dbReference type="Gene3D" id="1.10.3470.10">
    <property type="entry name" value="ABC transporter involved in vitamin B12 uptake, BtuC"/>
    <property type="match status" value="1"/>
</dbReference>
<keyword evidence="7 9" id="KW-0472">Membrane</keyword>
<evidence type="ECO:0000256" key="1">
    <source>
        <dbReference type="ARBA" id="ARBA00004651"/>
    </source>
</evidence>
<evidence type="ECO:0000313" key="11">
    <source>
        <dbReference type="Proteomes" id="UP001501414"/>
    </source>
</evidence>
<evidence type="ECO:0000256" key="7">
    <source>
        <dbReference type="ARBA" id="ARBA00023136"/>
    </source>
</evidence>
<feature type="transmembrane region" description="Helical" evidence="9">
    <location>
        <begin position="311"/>
        <end position="330"/>
    </location>
</feature>
<feature type="transmembrane region" description="Helical" evidence="9">
    <location>
        <begin position="121"/>
        <end position="138"/>
    </location>
</feature>
<evidence type="ECO:0000256" key="2">
    <source>
        <dbReference type="ARBA" id="ARBA00007935"/>
    </source>
</evidence>
<sequence>MPDHPRSGDRHPAGRPRRPAAPRGGRAAVSEQNGRVPAAVADRIAPAEPGEETAAARRRRALLRVAGLVVAAVVLVVLAALSIRVGVRSIPLGTVRDVLLGTPGTDPDAVRIVLGLRVPRTLVGIVAGVCLGLAGAIMQGLTRNPLADPGLFGVDIGAALAIVLAISLLGVRTPDGYVWFAFVGAGVAAVLVYLLGSTGRSVAPEKMVLAGAAVSVTLGAIVSGVLILDGVTFDVYRFWAVGSLAGRGPDVLVAVLPFAVAGVLLAVALARPLNSLALGEDVASALGVNLALTRTGAAIAVTLLAGAATAAAGPIVFVGLAVPHLARLLVGPDQRWVVGYSLLLAPVLLVGADVLGRVVSGTGEIEVGIVTAVLGAPVFLALARRRRVAQL</sequence>
<keyword evidence="5 9" id="KW-0812">Transmembrane</keyword>
<proteinExistence type="inferred from homology"/>
<dbReference type="EMBL" id="BAAAJK010000053">
    <property type="protein sequence ID" value="GAA1402512.1"/>
    <property type="molecule type" value="Genomic_DNA"/>
</dbReference>